<proteinExistence type="predicted"/>
<feature type="domain" description="DUF1468" evidence="2">
    <location>
        <begin position="13"/>
        <end position="149"/>
    </location>
</feature>
<feature type="transmembrane region" description="Helical" evidence="1">
    <location>
        <begin position="124"/>
        <end position="144"/>
    </location>
</feature>
<dbReference type="STRING" id="1137284.GCA_001418205_03000"/>
<dbReference type="Proteomes" id="UP000182769">
    <property type="component" value="Unassembled WGS sequence"/>
</dbReference>
<keyword evidence="4" id="KW-1185">Reference proteome</keyword>
<dbReference type="EMBL" id="CYHG01000011">
    <property type="protein sequence ID" value="CUB05470.1"/>
    <property type="molecule type" value="Genomic_DNA"/>
</dbReference>
<feature type="transmembrane region" description="Helical" evidence="1">
    <location>
        <begin position="74"/>
        <end position="94"/>
    </location>
</feature>
<dbReference type="Pfam" id="PF07331">
    <property type="entry name" value="TctB"/>
    <property type="match status" value="1"/>
</dbReference>
<feature type="transmembrane region" description="Helical" evidence="1">
    <location>
        <begin position="42"/>
        <end position="62"/>
    </location>
</feature>
<gene>
    <name evidence="3" type="ORF">Ga0061065_11160</name>
</gene>
<protein>
    <submittedName>
        <fullName evidence="3">Tripartite tricarboxylate transporter TctB family</fullName>
    </submittedName>
</protein>
<feature type="transmembrane region" description="Helical" evidence="1">
    <location>
        <begin position="100"/>
        <end position="117"/>
    </location>
</feature>
<organism evidence="3 4">
    <name type="scientific">Marinomonas fungiae</name>
    <dbReference type="NCBI Taxonomy" id="1137284"/>
    <lineage>
        <taxon>Bacteria</taxon>
        <taxon>Pseudomonadati</taxon>
        <taxon>Pseudomonadota</taxon>
        <taxon>Gammaproteobacteria</taxon>
        <taxon>Oceanospirillales</taxon>
        <taxon>Oceanospirillaceae</taxon>
        <taxon>Marinomonas</taxon>
    </lineage>
</organism>
<keyword evidence="1" id="KW-1133">Transmembrane helix</keyword>
<evidence type="ECO:0000313" key="4">
    <source>
        <dbReference type="Proteomes" id="UP000182769"/>
    </source>
</evidence>
<reference evidence="4" key="1">
    <citation type="submission" date="2015-08" db="EMBL/GenBank/DDBJ databases">
        <authorList>
            <person name="Varghese N."/>
        </authorList>
    </citation>
    <scope>NUCLEOTIDE SEQUENCE [LARGE SCALE GENOMIC DNA]</scope>
    <source>
        <strain evidence="4">JCM 18476</strain>
    </source>
</reference>
<evidence type="ECO:0000256" key="1">
    <source>
        <dbReference type="SAM" id="Phobius"/>
    </source>
</evidence>
<dbReference type="AlphaFoldDB" id="A0A0K6IQS9"/>
<keyword evidence="1" id="KW-0812">Transmembrane</keyword>
<feature type="transmembrane region" description="Helical" evidence="1">
    <location>
        <begin position="12"/>
        <end position="30"/>
    </location>
</feature>
<dbReference type="InterPro" id="IPR009936">
    <property type="entry name" value="DUF1468"/>
</dbReference>
<keyword evidence="1" id="KW-0472">Membrane</keyword>
<accession>A0A0K6IQS9</accession>
<evidence type="ECO:0000313" key="3">
    <source>
        <dbReference type="EMBL" id="CUB05470.1"/>
    </source>
</evidence>
<dbReference type="OrthoDB" id="8907787at2"/>
<name>A0A0K6IQS9_9GAMM</name>
<sequence>MSSQTTRYPGERLFSFLLVVFSIFLLWRAYLISGFSDLSSPGAVPMGASAMMVISACIAFTQTLKQPPVEGGRFFYHCLPMVVGFMMAMVIIYAVLLEQLGFIIASLLFLFITLRTLSQRSALWSLGLAVISLAIIYIIFRLIFQIVLPEGVVPEREILAVVSRLWEDA</sequence>
<evidence type="ECO:0000259" key="2">
    <source>
        <dbReference type="Pfam" id="PF07331"/>
    </source>
</evidence>
<dbReference type="RefSeq" id="WP_055464046.1">
    <property type="nucleotide sequence ID" value="NZ_CYHG01000011.1"/>
</dbReference>